<reference evidence="1" key="1">
    <citation type="submission" date="2016-09" db="EMBL/GenBank/DDBJ databases">
        <title>Draft genome of thermotolerant cyanobacterium Desertifilum sp. strain IPPAS B-1220.</title>
        <authorList>
            <person name="Sinetova M.A."/>
            <person name="Bolakhan K."/>
            <person name="Zayadan B.K."/>
            <person name="Mironov K.S."/>
            <person name="Ustinova V."/>
            <person name="Kupriyanova E.V."/>
            <person name="Sidorov R.A."/>
            <person name="Skrypnik A.N."/>
            <person name="Gogoleva N.E."/>
            <person name="Gogolev Y.V."/>
            <person name="Los D.A."/>
        </authorList>
    </citation>
    <scope>NUCLEOTIDE SEQUENCE [LARGE SCALE GENOMIC DNA]</scope>
    <source>
        <strain evidence="1">IPPAS B-1220</strain>
    </source>
</reference>
<dbReference type="OrthoDB" id="580965at2"/>
<name>A0A1E5QGI6_9CYAN</name>
<sequence>MATLLDRYNRNTSVEEQRIYDHLLNCVQTESPAQLIDRFRALFIDGLGYPDAQAIAALNQVTASKFAEQDFKFVLNRCCHILINHWRTHSQMHTAIPELVALFDRYTTNNGLNAAVHLRSTRRLRLLVHQFVQSEQFLTLRRLAQVLSEAAETRVAQEEPQPLGNLIHRYPYLYAHCLLSEESTYEQQQTVRQIQSQKQRQFEVDLSQYVTYQVRRSQMARQPGGASRIIVPAHNPTLLSDRELNIAVKHFIGKVEGSYTYRDLAQSFITHTSQTRSFKDYKDNLYQYLTSSISPDYGNRQFNNQLYNYLNHTIPQSDSQKLSDFLVVRTCSQLLNFLVVESRERPHHFVFIDLVANLGATLTTGILLKIVLICRKVKPYLEKRLSILYNHYETYNQDAIQWLVYALENMNVALSTHFGSLDLSLLR</sequence>
<proteinExistence type="predicted"/>
<organism evidence="1">
    <name type="scientific">Desertifilum tharense IPPAS B-1220</name>
    <dbReference type="NCBI Taxonomy" id="1781255"/>
    <lineage>
        <taxon>Bacteria</taxon>
        <taxon>Bacillati</taxon>
        <taxon>Cyanobacteriota</taxon>
        <taxon>Cyanophyceae</taxon>
        <taxon>Desertifilales</taxon>
        <taxon>Desertifilaceae</taxon>
        <taxon>Desertifilum</taxon>
    </lineage>
</organism>
<protein>
    <submittedName>
        <fullName evidence="1">Uncharacterized protein</fullName>
    </submittedName>
</protein>
<dbReference type="RefSeq" id="WP_069968657.1">
    <property type="nucleotide sequence ID" value="NZ_CM124774.1"/>
</dbReference>
<evidence type="ECO:0000313" key="1">
    <source>
        <dbReference type="EMBL" id="OEJ73711.1"/>
    </source>
</evidence>
<gene>
    <name evidence="1" type="ORF">BH720_18230</name>
</gene>
<dbReference type="AlphaFoldDB" id="A0A1E5QGI6"/>
<comment type="caution">
    <text evidence="1">The sequence shown here is derived from an EMBL/GenBank/DDBJ whole genome shotgun (WGS) entry which is preliminary data.</text>
</comment>
<dbReference type="STRING" id="1781255.BH720_18230"/>
<dbReference type="EMBL" id="MJGC01000080">
    <property type="protein sequence ID" value="OEJ73711.1"/>
    <property type="molecule type" value="Genomic_DNA"/>
</dbReference>
<accession>A0A1E5QGI6</accession>